<feature type="compositionally biased region" description="Basic residues" evidence="22">
    <location>
        <begin position="337"/>
        <end position="356"/>
    </location>
</feature>
<dbReference type="AlphaFoldDB" id="A0A9Q1BJ10"/>
<keyword evidence="11" id="KW-0333">Golgi apparatus</keyword>
<evidence type="ECO:0000256" key="23">
    <source>
        <dbReference type="SAM" id="Phobius"/>
    </source>
</evidence>
<dbReference type="PANTHER" id="PTHR11742">
    <property type="entry name" value="MANNOSYL-OLIGOSACCHARIDE ALPHA-1,2-MANNOSIDASE-RELATED"/>
    <property type="match status" value="1"/>
</dbReference>
<evidence type="ECO:0000256" key="7">
    <source>
        <dbReference type="ARBA" id="ARBA00022801"/>
    </source>
</evidence>
<dbReference type="GO" id="GO:0000139">
    <property type="term" value="C:Golgi membrane"/>
    <property type="evidence" value="ECO:0007669"/>
    <property type="project" value="UniProtKB-SubCell"/>
</dbReference>
<keyword evidence="8 19" id="KW-0106">Calcium</keyword>
<evidence type="ECO:0000256" key="1">
    <source>
        <dbReference type="ARBA" id="ARBA00001913"/>
    </source>
</evidence>
<dbReference type="InterPro" id="IPR012341">
    <property type="entry name" value="6hp_glycosidase-like_sf"/>
</dbReference>
<feature type="region of interest" description="Disordered" evidence="22">
    <location>
        <begin position="397"/>
        <end position="477"/>
    </location>
</feature>
<evidence type="ECO:0000256" key="12">
    <source>
        <dbReference type="ARBA" id="ARBA00023136"/>
    </source>
</evidence>
<comment type="pathway">
    <text evidence="3">Protein modification; protein glycosylation.</text>
</comment>
<evidence type="ECO:0000256" key="15">
    <source>
        <dbReference type="ARBA" id="ARBA00023295"/>
    </source>
</evidence>
<comment type="subcellular location">
    <subcellularLocation>
        <location evidence="2">Golgi apparatus membrane</location>
        <topology evidence="2">Single-pass type II membrane protein</topology>
    </subcellularLocation>
</comment>
<keyword evidence="14" id="KW-0325">Glycoprotein</keyword>
<feature type="compositionally biased region" description="Polar residues" evidence="22">
    <location>
        <begin position="316"/>
        <end position="326"/>
    </location>
</feature>
<evidence type="ECO:0000256" key="13">
    <source>
        <dbReference type="ARBA" id="ARBA00023157"/>
    </source>
</evidence>
<name>A0A9Q1BJ10_HOLLE</name>
<evidence type="ECO:0000256" key="5">
    <source>
        <dbReference type="ARBA" id="ARBA00022692"/>
    </source>
</evidence>
<organism evidence="24 25">
    <name type="scientific">Holothuria leucospilota</name>
    <name type="common">Black long sea cucumber</name>
    <name type="synonym">Mertensiothuria leucospilota</name>
    <dbReference type="NCBI Taxonomy" id="206669"/>
    <lineage>
        <taxon>Eukaryota</taxon>
        <taxon>Metazoa</taxon>
        <taxon>Echinodermata</taxon>
        <taxon>Eleutherozoa</taxon>
        <taxon>Echinozoa</taxon>
        <taxon>Holothuroidea</taxon>
        <taxon>Aspidochirotacea</taxon>
        <taxon>Aspidochirotida</taxon>
        <taxon>Holothuriidae</taxon>
        <taxon>Holothuria</taxon>
    </lineage>
</organism>
<dbReference type="Proteomes" id="UP001152320">
    <property type="component" value="Chromosome 16"/>
</dbReference>
<dbReference type="EMBL" id="JAIZAY010000016">
    <property type="protein sequence ID" value="KAJ8027454.1"/>
    <property type="molecule type" value="Genomic_DNA"/>
</dbReference>
<proteinExistence type="inferred from homology"/>
<dbReference type="Gene3D" id="1.50.10.10">
    <property type="match status" value="2"/>
</dbReference>
<keyword evidence="25" id="KW-1185">Reference proteome</keyword>
<dbReference type="PRINTS" id="PR00747">
    <property type="entry name" value="GLYHDRLASE47"/>
</dbReference>
<feature type="compositionally biased region" description="Low complexity" evidence="22">
    <location>
        <begin position="357"/>
        <end position="367"/>
    </location>
</feature>
<keyword evidence="10 23" id="KW-1133">Transmembrane helix</keyword>
<keyword evidence="5 23" id="KW-0812">Transmembrane</keyword>
<dbReference type="InterPro" id="IPR036026">
    <property type="entry name" value="Seven-hairpin_glycosidases"/>
</dbReference>
<feature type="active site" evidence="18">
    <location>
        <position position="666"/>
    </location>
</feature>
<keyword evidence="15 21" id="KW-0326">Glycosidase</keyword>
<dbReference type="GO" id="GO:0005975">
    <property type="term" value="P:carbohydrate metabolic process"/>
    <property type="evidence" value="ECO:0007669"/>
    <property type="project" value="InterPro"/>
</dbReference>
<keyword evidence="9" id="KW-0735">Signal-anchor</keyword>
<dbReference type="EC" id="3.2.1.-" evidence="21"/>
<comment type="cofactor">
    <cofactor evidence="1 19">
        <name>Ca(2+)</name>
        <dbReference type="ChEBI" id="CHEBI:29108"/>
    </cofactor>
</comment>
<feature type="compositionally biased region" description="Basic residues" evidence="22">
    <location>
        <begin position="448"/>
        <end position="458"/>
    </location>
</feature>
<comment type="similarity">
    <text evidence="4 21">Belongs to the glycosyl hydrolase 47 family.</text>
</comment>
<evidence type="ECO:0000256" key="4">
    <source>
        <dbReference type="ARBA" id="ARBA00007658"/>
    </source>
</evidence>
<feature type="compositionally biased region" description="Polar residues" evidence="22">
    <location>
        <begin position="397"/>
        <end position="419"/>
    </location>
</feature>
<evidence type="ECO:0000256" key="21">
    <source>
        <dbReference type="RuleBase" id="RU361193"/>
    </source>
</evidence>
<evidence type="ECO:0000256" key="19">
    <source>
        <dbReference type="PIRSR" id="PIRSR601382-2"/>
    </source>
</evidence>
<evidence type="ECO:0000313" key="25">
    <source>
        <dbReference type="Proteomes" id="UP001152320"/>
    </source>
</evidence>
<sequence>MASKSTVLPLYNRNSNGFPVFQRRKTLKSIERYMVYLIFFIFMTLCYSAFFLLPDLRGRMNNVPEIFNPQIGGARPGIVLGHEHDEDPNEDFHLRDDRRKLNLQIRQDQALQEARNAIQKPPFVNDGDEVNNDFDQPKEQDEHDRLKQEVDQEKEKFLQEREEQERAKREEAKLAAKARLEQQGYISISDGEPADAQAKERRDKVREMMIHAWNGYETYAWGANELKPISHTGHSASIFGKTAMGATIVDGVDTLYIMGLTEQYQKAHDWIAHDFNFNPALECIPFRSTTVSGTVTQQAADPENQGFSGDNHMDISFSSSLHSTVPQDFEGFQDRGRSKHRSSSKSKKKKRRRRHSSSSSSSPSPSSRGRKRRHSPHTDFPTEALSRLVTLLSQSADRLATPSQPAQDQPSTSITQPSSDPLLLPEHRPDSPSEVESVATGDFQFHVTRSHSRSRSRSHSMDASEDSDDEPIMGTSFSKESFEKAVEVVRRQLGFDSPPVPDPPVAKRSKLSLNKPAGPRKPVMPSSDISVFEVNIRYIGGLISMYALTKDEMFKNKAVEIAEKLMPAFNTPTGIPYGLINARTGAGRNWGWASGGCSILSEFGSLHLEFSYLSEITGDSKYRDKVQKVREILKNIDKVDGLYPNYLHPKTGKWGQKHVSLGALGDSYYEYLLKSFIVTGERDTEALEMYKSAIEAMEKKMKQTSSSGYVFFGDFRGAKVEKKMDHLSCFSGGMFALGSKYMDNPEHHLELGAKVTETCHKSYDNSATKLGPEAFRFEGHGEAVAMRQNEKYYILRPETIESYFVMWRLTKDQKYRDWGWEAIQAIEKNCRVDSGYSGVKDVYASRVVHDDVQQSFFLAETLKYLYLLYSDDDFISLDEWVFNTEAHPLPIKKDT</sequence>
<feature type="disulfide bond" evidence="20">
    <location>
        <begin position="729"/>
        <end position="759"/>
    </location>
</feature>
<dbReference type="SUPFAM" id="SSF48225">
    <property type="entry name" value="Seven-hairpin glycosidases"/>
    <property type="match status" value="2"/>
</dbReference>
<evidence type="ECO:0000256" key="11">
    <source>
        <dbReference type="ARBA" id="ARBA00023034"/>
    </source>
</evidence>
<evidence type="ECO:0000256" key="8">
    <source>
        <dbReference type="ARBA" id="ARBA00022837"/>
    </source>
</evidence>
<feature type="active site" evidence="18">
    <location>
        <position position="798"/>
    </location>
</feature>
<protein>
    <recommendedName>
        <fullName evidence="21">alpha-1,2-Mannosidase</fullName>
        <ecNumber evidence="21">3.2.1.-</ecNumber>
    </recommendedName>
</protein>
<dbReference type="GO" id="GO:0006491">
    <property type="term" value="P:N-glycan processing"/>
    <property type="evidence" value="ECO:0007669"/>
    <property type="project" value="UniProtKB-ARBA"/>
</dbReference>
<evidence type="ECO:0000256" key="10">
    <source>
        <dbReference type="ARBA" id="ARBA00022989"/>
    </source>
</evidence>
<evidence type="ECO:0000256" key="18">
    <source>
        <dbReference type="PIRSR" id="PIRSR601382-1"/>
    </source>
</evidence>
<evidence type="ECO:0000256" key="9">
    <source>
        <dbReference type="ARBA" id="ARBA00022968"/>
    </source>
</evidence>
<evidence type="ECO:0000313" key="24">
    <source>
        <dbReference type="EMBL" id="KAJ8027454.1"/>
    </source>
</evidence>
<evidence type="ECO:0000256" key="3">
    <source>
        <dbReference type="ARBA" id="ARBA00004922"/>
    </source>
</evidence>
<gene>
    <name evidence="24" type="ORF">HOLleu_32601</name>
</gene>
<dbReference type="GO" id="GO:0004571">
    <property type="term" value="F:mannosyl-oligosaccharide 1,2-alpha-mannosidase activity"/>
    <property type="evidence" value="ECO:0007669"/>
    <property type="project" value="UniProtKB-EC"/>
</dbReference>
<dbReference type="PANTHER" id="PTHR11742:SF6">
    <property type="entry name" value="MANNOSYL-OLIGOSACCHARIDE ALPHA-1,2-MANNOSIDASE IA-RELATED"/>
    <property type="match status" value="1"/>
</dbReference>
<feature type="transmembrane region" description="Helical" evidence="23">
    <location>
        <begin position="33"/>
        <end position="53"/>
    </location>
</feature>
<dbReference type="InterPro" id="IPR050749">
    <property type="entry name" value="Glycosyl_Hydrolase_47"/>
</dbReference>
<keyword evidence="7 21" id="KW-0378">Hydrolase</keyword>
<feature type="active site" description="Proton donor" evidence="18">
    <location>
        <position position="533"/>
    </location>
</feature>
<evidence type="ECO:0000256" key="20">
    <source>
        <dbReference type="PIRSR" id="PIRSR601382-3"/>
    </source>
</evidence>
<comment type="catalytic activity">
    <reaction evidence="17">
        <text>N(4)-(alpha-D-Man-(1-&gt;2)-alpha-D-Man-(1-&gt;2)-alpha-D-Man-(1-&gt;3)-[alpha-D-Man-(1-&gt;2)-alpha-D-Man-(1-&gt;3)-[alpha-D-Man-(1-&gt;2)-alpha-D-Man-(1-&gt;6)]-alpha-D-Man-(1-&gt;6)]-beta-D-Man-(1-&gt;4)-beta-D-GlcNAc-(1-&gt;4)-beta-D-GlcNAc)-L-asparaginyl-[protein] (N-glucan mannose isomer 9A1,2,3B1,2,3) + 4 H2O = N(4)-(alpha-D-Man-(1-&gt;3)-[alpha-D-Man-(1-&gt;3)-[alpha-D-Man-(1-&gt;6)]-alpha-D-Man-(1-&gt;6)]-beta-D-Man-(1-&gt;4)-beta-D-GlcNAc-(1-&gt;4)-beta-D-GlcNAc)-L-asparaginyl-[protein] (N-glucan mannose isomer 5A1,2) + 4 beta-D-mannose</text>
        <dbReference type="Rhea" id="RHEA:56008"/>
        <dbReference type="Rhea" id="RHEA-COMP:14356"/>
        <dbReference type="Rhea" id="RHEA-COMP:14367"/>
        <dbReference type="ChEBI" id="CHEBI:15377"/>
        <dbReference type="ChEBI" id="CHEBI:28563"/>
        <dbReference type="ChEBI" id="CHEBI:59087"/>
        <dbReference type="ChEBI" id="CHEBI:139493"/>
        <dbReference type="EC" id="3.2.1.113"/>
    </reaction>
</comment>
<dbReference type="InterPro" id="IPR001382">
    <property type="entry name" value="Glyco_hydro_47"/>
</dbReference>
<dbReference type="GO" id="GO:0005783">
    <property type="term" value="C:endoplasmic reticulum"/>
    <property type="evidence" value="ECO:0007669"/>
    <property type="project" value="TreeGrafter"/>
</dbReference>
<keyword evidence="12 23" id="KW-0472">Membrane</keyword>
<comment type="catalytic activity">
    <reaction evidence="16">
        <text>N(4)-(alpha-D-Man-(1-&gt;2)-alpha-D-Man-(1-&gt;2)-alpha-D-Man-(1-&gt;3)-[alpha-D-Man-(1-&gt;3)-[alpha-D-Man-(1-&gt;2)-alpha-D-Man-(1-&gt;6)]-alpha-D-Man-(1-&gt;6)]-beta-D-Man-(1-&gt;4)-beta-D-GlcNAc-(1-&gt;4)-beta-D-GlcNAc)-L-asparaginyl-[protein] (N-glucan mannose isomer 8A1,2,3B1,3) + 3 H2O = N(4)-(alpha-D-Man-(1-&gt;3)-[alpha-D-Man-(1-&gt;3)-[alpha-D-Man-(1-&gt;6)]-alpha-D-Man-(1-&gt;6)]-beta-D-Man-(1-&gt;4)-beta-D-GlcNAc-(1-&gt;4)-beta-D-GlcNAc)-L-asparaginyl-[protein] (N-glucan mannose isomer 5A1,2) + 3 beta-D-mannose</text>
        <dbReference type="Rhea" id="RHEA:56028"/>
        <dbReference type="Rhea" id="RHEA-COMP:14358"/>
        <dbReference type="Rhea" id="RHEA-COMP:14367"/>
        <dbReference type="ChEBI" id="CHEBI:15377"/>
        <dbReference type="ChEBI" id="CHEBI:28563"/>
        <dbReference type="ChEBI" id="CHEBI:59087"/>
        <dbReference type="ChEBI" id="CHEBI:60628"/>
        <dbReference type="EC" id="3.2.1.113"/>
    </reaction>
</comment>
<feature type="region of interest" description="Disordered" evidence="22">
    <location>
        <begin position="115"/>
        <end position="151"/>
    </location>
</feature>
<feature type="compositionally biased region" description="Basic and acidic residues" evidence="22">
    <location>
        <begin position="135"/>
        <end position="151"/>
    </location>
</feature>
<accession>A0A9Q1BJ10</accession>
<keyword evidence="13 20" id="KW-1015">Disulfide bond</keyword>
<comment type="caution">
    <text evidence="24">The sequence shown here is derived from an EMBL/GenBank/DDBJ whole genome shotgun (WGS) entry which is preliminary data.</text>
</comment>
<evidence type="ECO:0000256" key="22">
    <source>
        <dbReference type="SAM" id="MobiDB-lite"/>
    </source>
</evidence>
<dbReference type="GO" id="GO:0005509">
    <property type="term" value="F:calcium ion binding"/>
    <property type="evidence" value="ECO:0007669"/>
    <property type="project" value="InterPro"/>
</dbReference>
<evidence type="ECO:0000256" key="2">
    <source>
        <dbReference type="ARBA" id="ARBA00004323"/>
    </source>
</evidence>
<evidence type="ECO:0000256" key="16">
    <source>
        <dbReference type="ARBA" id="ARBA00047669"/>
    </source>
</evidence>
<evidence type="ECO:0000256" key="6">
    <source>
        <dbReference type="ARBA" id="ARBA00022723"/>
    </source>
</evidence>
<feature type="active site" description="Proton donor" evidence="18">
    <location>
        <position position="773"/>
    </location>
</feature>
<feature type="binding site" evidence="19">
    <location>
        <position position="884"/>
    </location>
    <ligand>
        <name>Ca(2+)</name>
        <dbReference type="ChEBI" id="CHEBI:29108"/>
    </ligand>
</feature>
<feature type="region of interest" description="Disordered" evidence="22">
    <location>
        <begin position="294"/>
        <end position="382"/>
    </location>
</feature>
<dbReference type="Pfam" id="PF01532">
    <property type="entry name" value="Glyco_hydro_47"/>
    <property type="match status" value="2"/>
</dbReference>
<evidence type="ECO:0000256" key="17">
    <source>
        <dbReference type="ARBA" id="ARBA00048605"/>
    </source>
</evidence>
<reference evidence="24" key="1">
    <citation type="submission" date="2021-10" db="EMBL/GenBank/DDBJ databases">
        <title>Tropical sea cucumber genome reveals ecological adaptation and Cuvierian tubules defense mechanism.</title>
        <authorList>
            <person name="Chen T."/>
        </authorList>
    </citation>
    <scope>NUCLEOTIDE SEQUENCE</scope>
    <source>
        <strain evidence="24">Nanhai2018</strain>
        <tissue evidence="24">Muscle</tissue>
    </source>
</reference>
<feature type="region of interest" description="Disordered" evidence="22">
    <location>
        <begin position="494"/>
        <end position="522"/>
    </location>
</feature>
<keyword evidence="6 19" id="KW-0479">Metal-binding</keyword>
<evidence type="ECO:0000256" key="14">
    <source>
        <dbReference type="ARBA" id="ARBA00023180"/>
    </source>
</evidence>
<dbReference type="OrthoDB" id="8118055at2759"/>
<dbReference type="FunFam" id="1.50.10.10:FF:000017">
    <property type="entry name" value="alpha-1,2-Mannosidase"/>
    <property type="match status" value="1"/>
</dbReference>